<dbReference type="GO" id="GO:0006891">
    <property type="term" value="P:intra-Golgi vesicle-mediated transport"/>
    <property type="evidence" value="ECO:0007669"/>
    <property type="project" value="TreeGrafter"/>
</dbReference>
<keyword evidence="9" id="KW-0333">Golgi apparatus</keyword>
<dbReference type="RefSeq" id="XP_012183218.1">
    <property type="nucleotide sequence ID" value="XM_012327828.1"/>
</dbReference>
<evidence type="ECO:0000256" key="8">
    <source>
        <dbReference type="ARBA" id="ARBA00022927"/>
    </source>
</evidence>
<dbReference type="HOGENOM" id="CLU_417393_0_0_1"/>
<sequence length="657" mass="74400">MDTDGHRVIAKYYHPKSHPHAESQKLRYLKEQRAFEKGLYQKTKRAGGDIILYDSHLVVYKHSLDLIFCLIADPSENELMVHSALTAFCDAVHLLLRRQVEKRGVLENLDLVLLCLDEIFDDGVMVETDPTAIASRGPDFRTGFLQVKLMDMRHALCFLQPMLNVADISHSNQTNQFIMELPYDVLAIGNHELYDYANTYDMYTNFAPHWNGRYLSSNVNITVFDGNNNTISVPVGSRYTKFKTRKGRSITSLGVLYDFTGNDVNTTVQTVADMVKEEWFAEAIAEEPDVFVLLGHMPVRYDNWPTVYDAVRAVHPTTPILIFGGHTHIRDCTQFDGRSMALESGRYMETVGWMSANLDVPKDHNITFTRRYLDANRVTYEYHTGRSNFTYDTAAGQGITQGLLELAVDYDLSYLFGYAPQDYTLSRNPYPSNGSVLTLYVAEAMPYALTINSSRILVPNIMIVNSGELRFDVLSGSFTKNDQLTAAPFTDSFLYIPNITFSVASLVLPALNKAGADEKRSLEYMEREMEKYAMGDVSMRYNAWLEEMNERHMERRETTENLNLGYVTQDLCPGVGDDTPHIPVPYYSSPDFISSNPPSVSNDTLVDLVFINFIETQLLEILNGVQSDKAYTDSDVLSYSPTLANAVLGLYAVKYWN</sequence>
<evidence type="ECO:0000256" key="1">
    <source>
        <dbReference type="ARBA" id="ARBA00004255"/>
    </source>
</evidence>
<dbReference type="STRING" id="599839.J4GS61"/>
<dbReference type="Pfam" id="PF01217">
    <property type="entry name" value="Clat_adaptor_s"/>
    <property type="match status" value="1"/>
</dbReference>
<dbReference type="PANTHER" id="PTHR11043">
    <property type="entry name" value="ZETA-COAT PROTEIN"/>
    <property type="match status" value="1"/>
</dbReference>
<dbReference type="PANTHER" id="PTHR11043:SF0">
    <property type="entry name" value="COATOMER SUBUNIT ZETA"/>
    <property type="match status" value="1"/>
</dbReference>
<dbReference type="GO" id="GO:0016787">
    <property type="term" value="F:hydrolase activity"/>
    <property type="evidence" value="ECO:0007669"/>
    <property type="project" value="InterPro"/>
</dbReference>
<comment type="subcellular location">
    <subcellularLocation>
        <location evidence="2">Cytoplasmic vesicle</location>
        <location evidence="2">COPI-coated vesicle membrane</location>
        <topology evidence="2">Peripheral membrane protein</topology>
        <orientation evidence="2">Cytoplasmic side</orientation>
    </subcellularLocation>
    <subcellularLocation>
        <location evidence="1">Golgi apparatus membrane</location>
        <topology evidence="1">Peripheral membrane protein</topology>
        <orientation evidence="1">Cytoplasmic side</orientation>
    </subcellularLocation>
</comment>
<dbReference type="Proteomes" id="UP000006352">
    <property type="component" value="Unassembled WGS sequence"/>
</dbReference>
<proteinExistence type="inferred from homology"/>
<dbReference type="Pfam" id="PF21953">
    <property type="entry name" value="NadN_nucleosid_C"/>
    <property type="match status" value="1"/>
</dbReference>
<dbReference type="InterPro" id="IPR011012">
    <property type="entry name" value="Longin-like_dom_sf"/>
</dbReference>
<dbReference type="GeneID" id="24098846"/>
<dbReference type="SUPFAM" id="SSF64356">
    <property type="entry name" value="SNARE-like"/>
    <property type="match status" value="1"/>
</dbReference>
<evidence type="ECO:0000259" key="16">
    <source>
        <dbReference type="Pfam" id="PF21953"/>
    </source>
</evidence>
<comment type="similarity">
    <text evidence="3">Belongs to the adaptor complexes small subunit family.</text>
</comment>
<dbReference type="SUPFAM" id="SSF56300">
    <property type="entry name" value="Metallo-dependent phosphatases"/>
    <property type="match status" value="1"/>
</dbReference>
<evidence type="ECO:0000256" key="6">
    <source>
        <dbReference type="ARBA" id="ARBA00022490"/>
    </source>
</evidence>
<feature type="domain" description="Calcineurin-like phosphoesterase" evidence="14">
    <location>
        <begin position="171"/>
        <end position="329"/>
    </location>
</feature>
<dbReference type="GO" id="GO:0030126">
    <property type="term" value="C:COPI vesicle coat"/>
    <property type="evidence" value="ECO:0007669"/>
    <property type="project" value="InterPro"/>
</dbReference>
<dbReference type="InterPro" id="IPR004843">
    <property type="entry name" value="Calcineurin-like_PHP"/>
</dbReference>
<dbReference type="GO" id="GO:0006890">
    <property type="term" value="P:retrograde vesicle-mediated transport, Golgi to endoplasmic reticulum"/>
    <property type="evidence" value="ECO:0007669"/>
    <property type="project" value="InterPro"/>
</dbReference>
<keyword evidence="18" id="KW-1185">Reference proteome</keyword>
<keyword evidence="7" id="KW-0931">ER-Golgi transport</keyword>
<feature type="domain" description="Putative 5'-nucleotidase C-terminal" evidence="16">
    <location>
        <begin position="422"/>
        <end position="619"/>
    </location>
</feature>
<accession>J4GS61</accession>
<dbReference type="InterPro" id="IPR022775">
    <property type="entry name" value="AP_mu_sigma_su"/>
</dbReference>
<dbReference type="Gene3D" id="3.60.21.10">
    <property type="match status" value="1"/>
</dbReference>
<dbReference type="FunCoup" id="J4GS61">
    <property type="interactions" value="180"/>
</dbReference>
<evidence type="ECO:0000259" key="15">
    <source>
        <dbReference type="Pfam" id="PF01217"/>
    </source>
</evidence>
<keyword evidence="6" id="KW-0963">Cytoplasm</keyword>
<comment type="subunit">
    <text evidence="4">Oligomeric complex that consists of at least the alpha, beta, beta', gamma, delta, epsilon and zeta subunits.</text>
</comment>
<evidence type="ECO:0000256" key="10">
    <source>
        <dbReference type="ARBA" id="ARBA00023136"/>
    </source>
</evidence>
<dbReference type="SUPFAM" id="SSF55816">
    <property type="entry name" value="5'-nucleotidase (syn. UDP-sugar hydrolase), C-terminal domain"/>
    <property type="match status" value="1"/>
</dbReference>
<name>J4GS61_9APHY</name>
<dbReference type="Pfam" id="PF00149">
    <property type="entry name" value="Metallophos"/>
    <property type="match status" value="1"/>
</dbReference>
<comment type="function">
    <text evidence="12">The coatomer is a cytosolic protein complex that binds to dilysine motifs and reversibly associates with Golgi non-clathrin-coated vesicles, which further mediate biosynthetic protein transport from the ER, via the Golgi up to the trans Golgi network. Coatomer complex is required for budding from Golgi membranes, and is essential for the retrograde Golgi-to-ER transport of dilysine-tagged proteins. The zeta subunit may be involved in regulating the coat assembly and, hence, the rate of biosynthetic protein transport due to its association-dissociation properties with the coatomer complex.</text>
</comment>
<gene>
    <name evidence="17" type="ORF">FIBRA_06087</name>
</gene>
<dbReference type="EMBL" id="HE797135">
    <property type="protein sequence ID" value="CCM03935.1"/>
    <property type="molecule type" value="Genomic_DNA"/>
</dbReference>
<organism evidence="17 18">
    <name type="scientific">Fibroporia radiculosa</name>
    <dbReference type="NCBI Taxonomy" id="599839"/>
    <lineage>
        <taxon>Eukaryota</taxon>
        <taxon>Fungi</taxon>
        <taxon>Dikarya</taxon>
        <taxon>Basidiomycota</taxon>
        <taxon>Agaricomycotina</taxon>
        <taxon>Agaricomycetes</taxon>
        <taxon>Polyporales</taxon>
        <taxon>Fibroporiaceae</taxon>
        <taxon>Fibroporia</taxon>
    </lineage>
</organism>
<dbReference type="InterPro" id="IPR053828">
    <property type="entry name" value="Nucleosidase_C"/>
</dbReference>
<evidence type="ECO:0000256" key="3">
    <source>
        <dbReference type="ARBA" id="ARBA00006972"/>
    </source>
</evidence>
<dbReference type="GO" id="GO:0006886">
    <property type="term" value="P:intracellular protein transport"/>
    <property type="evidence" value="ECO:0007669"/>
    <property type="project" value="TreeGrafter"/>
</dbReference>
<dbReference type="InParanoid" id="J4GS61"/>
<protein>
    <recommendedName>
        <fullName evidence="13">Zeta-coat protein</fullName>
    </recommendedName>
</protein>
<evidence type="ECO:0000313" key="17">
    <source>
        <dbReference type="EMBL" id="CCM03935.1"/>
    </source>
</evidence>
<evidence type="ECO:0000256" key="11">
    <source>
        <dbReference type="ARBA" id="ARBA00023329"/>
    </source>
</evidence>
<evidence type="ECO:0000256" key="9">
    <source>
        <dbReference type="ARBA" id="ARBA00023034"/>
    </source>
</evidence>
<evidence type="ECO:0000256" key="12">
    <source>
        <dbReference type="ARBA" id="ARBA00045555"/>
    </source>
</evidence>
<dbReference type="Gene3D" id="3.90.780.10">
    <property type="entry name" value="5'-Nucleotidase, C-terminal domain"/>
    <property type="match status" value="2"/>
</dbReference>
<evidence type="ECO:0000256" key="5">
    <source>
        <dbReference type="ARBA" id="ARBA00022448"/>
    </source>
</evidence>
<keyword evidence="11" id="KW-0968">Cytoplasmic vesicle</keyword>
<keyword evidence="5" id="KW-0813">Transport</keyword>
<dbReference type="AlphaFoldDB" id="J4GS61"/>
<keyword evidence="8" id="KW-0653">Protein transport</keyword>
<dbReference type="OrthoDB" id="7722975at2759"/>
<dbReference type="Gene3D" id="3.30.450.60">
    <property type="match status" value="1"/>
</dbReference>
<evidence type="ECO:0000256" key="7">
    <source>
        <dbReference type="ARBA" id="ARBA00022892"/>
    </source>
</evidence>
<dbReference type="FunFam" id="3.30.450.60:FF:000013">
    <property type="entry name" value="Coatomer subunit zeta"/>
    <property type="match status" value="1"/>
</dbReference>
<evidence type="ECO:0000256" key="13">
    <source>
        <dbReference type="ARBA" id="ARBA00075766"/>
    </source>
</evidence>
<dbReference type="InterPro" id="IPR039652">
    <property type="entry name" value="Coatomer_zeta"/>
</dbReference>
<evidence type="ECO:0000256" key="4">
    <source>
        <dbReference type="ARBA" id="ARBA00011775"/>
    </source>
</evidence>
<evidence type="ECO:0000313" key="18">
    <source>
        <dbReference type="Proteomes" id="UP000006352"/>
    </source>
</evidence>
<dbReference type="GO" id="GO:0009166">
    <property type="term" value="P:nucleotide catabolic process"/>
    <property type="evidence" value="ECO:0007669"/>
    <property type="project" value="InterPro"/>
</dbReference>
<dbReference type="InterPro" id="IPR036907">
    <property type="entry name" value="5'-Nucleotdase_C_sf"/>
</dbReference>
<dbReference type="InterPro" id="IPR029052">
    <property type="entry name" value="Metallo-depent_PP-like"/>
</dbReference>
<evidence type="ECO:0000259" key="14">
    <source>
        <dbReference type="Pfam" id="PF00149"/>
    </source>
</evidence>
<evidence type="ECO:0000256" key="2">
    <source>
        <dbReference type="ARBA" id="ARBA00004347"/>
    </source>
</evidence>
<reference evidence="17 18" key="1">
    <citation type="journal article" date="2012" name="Appl. Environ. Microbiol.">
        <title>Short-read sequencing for genomic analysis of the brown rot fungus Fibroporia radiculosa.</title>
        <authorList>
            <person name="Tang J.D."/>
            <person name="Perkins A.D."/>
            <person name="Sonstegard T.S."/>
            <person name="Schroeder S.G."/>
            <person name="Burgess S.C."/>
            <person name="Diehl S.V."/>
        </authorList>
    </citation>
    <scope>NUCLEOTIDE SEQUENCE [LARGE SCALE GENOMIC DNA]</scope>
    <source>
        <strain evidence="17 18">TFFH 294</strain>
    </source>
</reference>
<keyword evidence="10" id="KW-0472">Membrane</keyword>
<dbReference type="GO" id="GO:0000139">
    <property type="term" value="C:Golgi membrane"/>
    <property type="evidence" value="ECO:0007669"/>
    <property type="project" value="UniProtKB-SubCell"/>
</dbReference>
<dbReference type="CDD" id="cd14829">
    <property type="entry name" value="Zeta-COP"/>
    <property type="match status" value="1"/>
</dbReference>
<feature type="domain" description="AP complex mu/sigma subunit" evidence="15">
    <location>
        <begin position="2"/>
        <end position="134"/>
    </location>
</feature>